<reference evidence="1" key="2">
    <citation type="journal article" date="2015" name="J. Proteomics">
        <title>Sexual differences in the sialomes of the zebra tick, Rhipicephalus pulchellus.</title>
        <authorList>
            <person name="Tan A.W."/>
            <person name="Francischetti I.M."/>
            <person name="Slovak M."/>
            <person name="Kini R.M."/>
            <person name="Ribeiro J.M."/>
        </authorList>
    </citation>
    <scope>NUCLEOTIDE SEQUENCE</scope>
    <source>
        <tissue evidence="1">Salivary gland</tissue>
    </source>
</reference>
<organism evidence="1">
    <name type="scientific">Rhipicephalus pulchellus</name>
    <name type="common">Yellow backed tick</name>
    <name type="synonym">Dermacentor pulchellus</name>
    <dbReference type="NCBI Taxonomy" id="72859"/>
    <lineage>
        <taxon>Eukaryota</taxon>
        <taxon>Metazoa</taxon>
        <taxon>Ecdysozoa</taxon>
        <taxon>Arthropoda</taxon>
        <taxon>Chelicerata</taxon>
        <taxon>Arachnida</taxon>
        <taxon>Acari</taxon>
        <taxon>Parasitiformes</taxon>
        <taxon>Ixodida</taxon>
        <taxon>Ixodoidea</taxon>
        <taxon>Ixodidae</taxon>
        <taxon>Rhipicephalinae</taxon>
        <taxon>Rhipicephalus</taxon>
        <taxon>Rhipicephalus</taxon>
    </lineage>
</organism>
<sequence>TPSPRRRPPLFSPPLRRSRCSRGAEWLGRALPPSQVTLTSGKARASKLRALFVPRARHEPSSRAPGMCVRVWGVCGCAYVGACMYAYMSAIACVRLPVYAFPRRYSRVCAPACISVCVYSRVRMRTYVCMRALARACVFTRVYVPVHKCVRLLVRVHLCACLRMYVCVPVLCVYVCSCVRVCFSCVCSCLCM</sequence>
<dbReference type="EMBL" id="GACK01001091">
    <property type="protein sequence ID" value="JAA63943.1"/>
    <property type="molecule type" value="mRNA"/>
</dbReference>
<accession>L7MKY2</accession>
<feature type="non-terminal residue" evidence="1">
    <location>
        <position position="1"/>
    </location>
</feature>
<evidence type="ECO:0000313" key="1">
    <source>
        <dbReference type="EMBL" id="JAA63943.1"/>
    </source>
</evidence>
<proteinExistence type="evidence at transcript level"/>
<name>L7MKY2_RHIPC</name>
<reference evidence="1" key="1">
    <citation type="submission" date="2012-11" db="EMBL/GenBank/DDBJ databases">
        <authorList>
            <person name="Lucero-Rivera Y.E."/>
            <person name="Tovar-Ramirez D."/>
        </authorList>
    </citation>
    <scope>NUCLEOTIDE SEQUENCE</scope>
    <source>
        <tissue evidence="1">Salivary gland</tissue>
    </source>
</reference>
<dbReference type="AlphaFoldDB" id="L7MKY2"/>
<protein>
    <submittedName>
        <fullName evidence="1">Putative syntaxin-binding protein 2</fullName>
    </submittedName>
</protein>